<dbReference type="InParanoid" id="A0A5J5F7U7"/>
<keyword evidence="1" id="KW-0812">Transmembrane</keyword>
<evidence type="ECO:0000313" key="2">
    <source>
        <dbReference type="EMBL" id="KAA8912754.1"/>
    </source>
</evidence>
<feature type="transmembrane region" description="Helical" evidence="1">
    <location>
        <begin position="43"/>
        <end position="60"/>
    </location>
</feature>
<evidence type="ECO:0000256" key="1">
    <source>
        <dbReference type="SAM" id="Phobius"/>
    </source>
</evidence>
<gene>
    <name evidence="2" type="ORF">FN846DRAFT_256743</name>
</gene>
<comment type="caution">
    <text evidence="2">The sequence shown here is derived from an EMBL/GenBank/DDBJ whole genome shotgun (WGS) entry which is preliminary data.</text>
</comment>
<feature type="transmembrane region" description="Helical" evidence="1">
    <location>
        <begin position="12"/>
        <end position="36"/>
    </location>
</feature>
<protein>
    <recommendedName>
        <fullName evidence="4">Transmembrane protein</fullName>
    </recommendedName>
</protein>
<organism evidence="2 3">
    <name type="scientific">Sphaerosporella brunnea</name>
    <dbReference type="NCBI Taxonomy" id="1250544"/>
    <lineage>
        <taxon>Eukaryota</taxon>
        <taxon>Fungi</taxon>
        <taxon>Dikarya</taxon>
        <taxon>Ascomycota</taxon>
        <taxon>Pezizomycotina</taxon>
        <taxon>Pezizomycetes</taxon>
        <taxon>Pezizales</taxon>
        <taxon>Pyronemataceae</taxon>
        <taxon>Sphaerosporella</taxon>
    </lineage>
</organism>
<dbReference type="Proteomes" id="UP000326924">
    <property type="component" value="Unassembled WGS sequence"/>
</dbReference>
<evidence type="ECO:0000313" key="3">
    <source>
        <dbReference type="Proteomes" id="UP000326924"/>
    </source>
</evidence>
<keyword evidence="1" id="KW-0472">Membrane</keyword>
<keyword evidence="1" id="KW-1133">Transmembrane helix</keyword>
<accession>A0A5J5F7U7</accession>
<evidence type="ECO:0008006" key="4">
    <source>
        <dbReference type="Google" id="ProtNLM"/>
    </source>
</evidence>
<name>A0A5J5F7U7_9PEZI</name>
<keyword evidence="3" id="KW-1185">Reference proteome</keyword>
<dbReference type="AlphaFoldDB" id="A0A5J5F7U7"/>
<proteinExistence type="predicted"/>
<feature type="transmembrane region" description="Helical" evidence="1">
    <location>
        <begin position="80"/>
        <end position="103"/>
    </location>
</feature>
<reference evidence="2 3" key="1">
    <citation type="submission" date="2019-09" db="EMBL/GenBank/DDBJ databases">
        <title>Draft genome of the ectomycorrhizal ascomycete Sphaerosporella brunnea.</title>
        <authorList>
            <consortium name="DOE Joint Genome Institute"/>
            <person name="Benucci G.M."/>
            <person name="Marozzi G."/>
            <person name="Antonielli L."/>
            <person name="Sanchez S."/>
            <person name="Marco P."/>
            <person name="Wang X."/>
            <person name="Falini L.B."/>
            <person name="Barry K."/>
            <person name="Haridas S."/>
            <person name="Lipzen A."/>
            <person name="Labutti K."/>
            <person name="Grigoriev I.V."/>
            <person name="Murat C."/>
            <person name="Martin F."/>
            <person name="Albertini E."/>
            <person name="Donnini D."/>
            <person name="Bonito G."/>
        </authorList>
    </citation>
    <scope>NUCLEOTIDE SEQUENCE [LARGE SCALE GENOMIC DNA]</scope>
    <source>
        <strain evidence="2 3">Sb_GMNB300</strain>
    </source>
</reference>
<dbReference type="EMBL" id="VXIS01000020">
    <property type="protein sequence ID" value="KAA8912754.1"/>
    <property type="molecule type" value="Genomic_DNA"/>
</dbReference>
<sequence>MYAVQLYSSSPFRMFGVVLLLGFFLLHPVFFSFTFLSQGGLRLFLGVLLSLATRCFLLLVHFGGSMHHIPPFPLPRRFRFFFPFGDLLTLLAVNGVFFGISFFDLERSRCGCGWGLWVHVEYMEFGVRQAIFEPRYCRFVSG</sequence>